<protein>
    <submittedName>
        <fullName evidence="1">CPBP family intramembrane metalloprotease</fullName>
    </submittedName>
</protein>
<reference evidence="1" key="1">
    <citation type="submission" date="2019-04" db="EMBL/GenBank/DDBJ databases">
        <title>Microbes associate with the intestines of laboratory mice.</title>
        <authorList>
            <person name="Navarre W."/>
            <person name="Wong E."/>
            <person name="Huang K."/>
            <person name="Tropini C."/>
            <person name="Ng K."/>
            <person name="Yu B."/>
        </authorList>
    </citation>
    <scope>NUCLEOTIDE SEQUENCE</scope>
    <source>
        <strain evidence="1">NM09_H32</strain>
    </source>
</reference>
<gene>
    <name evidence="1" type="ORF">E5336_10300</name>
</gene>
<sequence>MKELGNRKGSAAIVRIGIALMLALTATKIVPASNIAGYSVFVGIAFFFVTEAVSRTPDPESGLRFRGVGKELKKPDVLLWMALPSVRGILTLIVGNWLFGGAFATHVVGRTSAFLSFDQGLWLVVQLALGAFGEEIAYRGFFLGKGMKLFPFWLCMLVSSLAFAFGHLASGNLWLVAYDVAGVFVDSLIYSMIYYKTSNCVMSTLAHLLANAISIAALFLFVL</sequence>
<keyword evidence="1" id="KW-0378">Hydrolase</keyword>
<keyword evidence="1" id="KW-0482">Metalloprotease</keyword>
<dbReference type="EMBL" id="SRYG01000023">
    <property type="protein sequence ID" value="TGY65085.1"/>
    <property type="molecule type" value="Genomic_DNA"/>
</dbReference>
<organism evidence="1 2">
    <name type="scientific">Dubosiella muris</name>
    <dbReference type="NCBI Taxonomy" id="3038133"/>
    <lineage>
        <taxon>Bacteria</taxon>
        <taxon>Bacillati</taxon>
        <taxon>Bacillota</taxon>
        <taxon>Erysipelotrichia</taxon>
        <taxon>Erysipelotrichales</taxon>
        <taxon>Erysipelotrichaceae</taxon>
        <taxon>Dubosiella</taxon>
    </lineage>
</organism>
<name>A0AC61R525_9FIRM</name>
<evidence type="ECO:0000313" key="2">
    <source>
        <dbReference type="Proteomes" id="UP000308836"/>
    </source>
</evidence>
<evidence type="ECO:0000313" key="1">
    <source>
        <dbReference type="EMBL" id="TGY65085.1"/>
    </source>
</evidence>
<dbReference type="Proteomes" id="UP000308836">
    <property type="component" value="Unassembled WGS sequence"/>
</dbReference>
<accession>A0AC61R525</accession>
<keyword evidence="2" id="KW-1185">Reference proteome</keyword>
<comment type="caution">
    <text evidence="1">The sequence shown here is derived from an EMBL/GenBank/DDBJ whole genome shotgun (WGS) entry which is preliminary data.</text>
</comment>
<keyword evidence="1" id="KW-0645">Protease</keyword>
<proteinExistence type="predicted"/>